<organism evidence="1 2">
    <name type="scientific">Maribellus luteus</name>
    <dbReference type="NCBI Taxonomy" id="2305463"/>
    <lineage>
        <taxon>Bacteria</taxon>
        <taxon>Pseudomonadati</taxon>
        <taxon>Bacteroidota</taxon>
        <taxon>Bacteroidia</taxon>
        <taxon>Marinilabiliales</taxon>
        <taxon>Prolixibacteraceae</taxon>
        <taxon>Maribellus</taxon>
    </lineage>
</organism>
<evidence type="ECO:0000313" key="1">
    <source>
        <dbReference type="EMBL" id="RIJ50118.1"/>
    </source>
</evidence>
<comment type="caution">
    <text evidence="1">The sequence shown here is derived from an EMBL/GenBank/DDBJ whole genome shotgun (WGS) entry which is preliminary data.</text>
</comment>
<dbReference type="OrthoDB" id="1489647at2"/>
<sequence length="526" mass="61026">MKVLNENKLKSGLKIEPTHYYVRFRPKDEKERHLIVRDTTLYVYDYPLDVEIKRGGTHYHDPKIPKNEITWQYTIVPIDYEFPKVQYQKLADLYLPEYGRELTELKSARIEHFDWLKLENEALRITGNIEEKTQNESTLKSTSWRPAGNIKVFDDIIDSYSTRIKIFSHYDYFYCDTGEPVNTSDPTVEAPAEEENTGEIPEGENICARPIYNYITSSVNSHYIPLEGVEVRARRWFTTYSDITDANGNYVCNGTFDRDANYSIKWERADFDIRDGSYGQAYFNGPDMTGDWNLVIRDEGLSPKSFLFAHIFRAAYTYYYKNYLWGIKTPDERGFLEQRLHIGGRVESNFASHFFDFNVLFQSSTVLIHQNDKNSQEIFGTTIHELAHVSHWDAGGFSDINWLLDNRMTESWAEGVEAVITNDVYDTNNYGTNQNRTIASMTTDGGDFDGYTSIVWDLIDNVNQRMDLYGGNTAYVNDRVSGYTLSQIENALPSLLGSWWTWRSNLVDDNNNPTEGYVTELFQQLN</sequence>
<dbReference type="Proteomes" id="UP000265926">
    <property type="component" value="Unassembled WGS sequence"/>
</dbReference>
<dbReference type="AlphaFoldDB" id="A0A399T2S2"/>
<reference evidence="1 2" key="1">
    <citation type="submission" date="2018-08" db="EMBL/GenBank/DDBJ databases">
        <title>Pallidiluteibacterium maritimus gen. nov., sp. nov., isolated from coastal sediment.</title>
        <authorList>
            <person name="Zhou L.Y."/>
        </authorList>
    </citation>
    <scope>NUCLEOTIDE SEQUENCE [LARGE SCALE GENOMIC DNA]</scope>
    <source>
        <strain evidence="1 2">XSD2</strain>
    </source>
</reference>
<dbReference type="EMBL" id="QWGR01000002">
    <property type="protein sequence ID" value="RIJ50118.1"/>
    <property type="molecule type" value="Genomic_DNA"/>
</dbReference>
<dbReference type="RefSeq" id="WP_119436805.1">
    <property type="nucleotide sequence ID" value="NZ_QWGR01000002.1"/>
</dbReference>
<name>A0A399T2S2_9BACT</name>
<accession>A0A399T2S2</accession>
<keyword evidence="2" id="KW-1185">Reference proteome</keyword>
<proteinExistence type="predicted"/>
<evidence type="ECO:0000313" key="2">
    <source>
        <dbReference type="Proteomes" id="UP000265926"/>
    </source>
</evidence>
<gene>
    <name evidence="1" type="ORF">D1614_05065</name>
</gene>
<protein>
    <submittedName>
        <fullName evidence="1">Uncharacterized protein</fullName>
    </submittedName>
</protein>